<keyword evidence="2" id="KW-1185">Reference proteome</keyword>
<feature type="non-terminal residue" evidence="1">
    <location>
        <position position="1"/>
    </location>
</feature>
<gene>
    <name evidence="1" type="ORF">GB996_12820</name>
</gene>
<reference evidence="1 2" key="1">
    <citation type="journal article" date="2019" name="PLoS ONE">
        <title>Pup mortality in New Zealand sea lions (Phocarctos hookeri) at Enderby Island, Auckland Islands, 2013-18.</title>
        <authorList>
            <person name="Michael S.A."/>
            <person name="Hayman D.T.S."/>
            <person name="Gray R."/>
            <person name="Zhang J."/>
            <person name="Rogers L."/>
            <person name="Roe W.D."/>
        </authorList>
    </citation>
    <scope>NUCLEOTIDE SEQUENCE [LARGE SCALE GENOMIC DNA]</scope>
    <source>
        <strain evidence="1 2">SM868</strain>
    </source>
</reference>
<dbReference type="RefSeq" id="WP_204902269.1">
    <property type="nucleotide sequence ID" value="NZ_WFKQ01000280.1"/>
</dbReference>
<proteinExistence type="predicted"/>
<name>A0A844M459_9GAMM</name>
<dbReference type="Proteomes" id="UP000442109">
    <property type="component" value="Unassembled WGS sequence"/>
</dbReference>
<dbReference type="EMBL" id="WFKQ01000280">
    <property type="protein sequence ID" value="MUG33653.1"/>
    <property type="molecule type" value="Genomic_DNA"/>
</dbReference>
<protein>
    <submittedName>
        <fullName evidence="1">Uncharacterized protein</fullName>
    </submittedName>
</protein>
<accession>A0A844M459</accession>
<comment type="caution">
    <text evidence="1">The sequence shown here is derived from an EMBL/GenBank/DDBJ whole genome shotgun (WGS) entry which is preliminary data.</text>
</comment>
<feature type="non-terminal residue" evidence="1">
    <location>
        <position position="72"/>
    </location>
</feature>
<organism evidence="1 2">
    <name type="scientific">Psychrobacter sanguinis</name>
    <dbReference type="NCBI Taxonomy" id="861445"/>
    <lineage>
        <taxon>Bacteria</taxon>
        <taxon>Pseudomonadati</taxon>
        <taxon>Pseudomonadota</taxon>
        <taxon>Gammaproteobacteria</taxon>
        <taxon>Moraxellales</taxon>
        <taxon>Moraxellaceae</taxon>
        <taxon>Psychrobacter</taxon>
    </lineage>
</organism>
<evidence type="ECO:0000313" key="1">
    <source>
        <dbReference type="EMBL" id="MUG33653.1"/>
    </source>
</evidence>
<dbReference type="AlphaFoldDB" id="A0A844M459"/>
<sequence length="72" mass="6961">EQALAEAQANGGNTEALQAEVDRRDAALTAANGAAAQAQQTAADAIAAAQAQTTAAEEALQAANNAAAAAEI</sequence>
<evidence type="ECO:0000313" key="2">
    <source>
        <dbReference type="Proteomes" id="UP000442109"/>
    </source>
</evidence>